<name>A0A177YHM4_9NOCA</name>
<protein>
    <recommendedName>
        <fullName evidence="4">DUF1275 family protein</fullName>
    </recommendedName>
</protein>
<feature type="transmembrane region" description="Helical" evidence="1">
    <location>
        <begin position="202"/>
        <end position="220"/>
    </location>
</feature>
<reference evidence="2 3" key="1">
    <citation type="submission" date="2016-03" db="EMBL/GenBank/DDBJ databases">
        <title>Genome sequence of Rhodococcus kyotonensis KB10.</title>
        <authorList>
            <person name="Jeong H."/>
            <person name="Hong C.E."/>
            <person name="Jo S.H."/>
            <person name="Park J.M."/>
        </authorList>
    </citation>
    <scope>NUCLEOTIDE SEQUENCE [LARGE SCALE GENOMIC DNA]</scope>
    <source>
        <strain evidence="2 3">KB10</strain>
    </source>
</reference>
<evidence type="ECO:0000313" key="3">
    <source>
        <dbReference type="Proteomes" id="UP000077519"/>
    </source>
</evidence>
<dbReference type="PANTHER" id="PTHR37314:SF4">
    <property type="entry name" value="UPF0700 TRANSMEMBRANE PROTEIN YOAK"/>
    <property type="match status" value="1"/>
</dbReference>
<keyword evidence="1" id="KW-0472">Membrane</keyword>
<proteinExistence type="predicted"/>
<feature type="transmembrane region" description="Helical" evidence="1">
    <location>
        <begin position="120"/>
        <end position="139"/>
    </location>
</feature>
<gene>
    <name evidence="2" type="ORF">A3K89_04465</name>
</gene>
<sequence length="224" mass="22416">MSLEHRAIALMTALTFTTGIADAVGFLALDRTFVGNMTGNVIVLGMGVAGGDDLPVLSPVIALVSFTGGAVAAGFALRGAAGRWNRRTTALVTAGGLVLGAAAVALFLLDTDDGRTRIGIAAAAALAMGLQATVARAVAVKDMTTVVVTSTLTSFASESLTVPNAESWWARLADRRVGAITAIFVGAVVGALLLLVHPGLALLTAAVLTLAVAAAGRLVLPSGL</sequence>
<feature type="transmembrane region" description="Helical" evidence="1">
    <location>
        <begin position="56"/>
        <end position="77"/>
    </location>
</feature>
<accession>A0A177YHM4</accession>
<dbReference type="PANTHER" id="PTHR37314">
    <property type="entry name" value="SLR0142 PROTEIN"/>
    <property type="match status" value="1"/>
</dbReference>
<dbReference type="EMBL" id="LVHI01000012">
    <property type="protein sequence ID" value="OAK54608.1"/>
    <property type="molecule type" value="Genomic_DNA"/>
</dbReference>
<dbReference type="Proteomes" id="UP000077519">
    <property type="component" value="Unassembled WGS sequence"/>
</dbReference>
<evidence type="ECO:0008006" key="4">
    <source>
        <dbReference type="Google" id="ProtNLM"/>
    </source>
</evidence>
<dbReference type="InterPro" id="IPR010699">
    <property type="entry name" value="DUF1275"/>
</dbReference>
<feature type="transmembrane region" description="Helical" evidence="1">
    <location>
        <begin position="177"/>
        <end position="196"/>
    </location>
</feature>
<dbReference type="Pfam" id="PF06912">
    <property type="entry name" value="DUF1275"/>
    <property type="match status" value="1"/>
</dbReference>
<comment type="caution">
    <text evidence="2">The sequence shown here is derived from an EMBL/GenBank/DDBJ whole genome shotgun (WGS) entry which is preliminary data.</text>
</comment>
<dbReference type="AlphaFoldDB" id="A0A177YHM4"/>
<evidence type="ECO:0000313" key="2">
    <source>
        <dbReference type="EMBL" id="OAK54608.1"/>
    </source>
</evidence>
<keyword evidence="1" id="KW-1133">Transmembrane helix</keyword>
<organism evidence="2 3">
    <name type="scientific">Rhodococcoides kyotonense</name>
    <dbReference type="NCBI Taxonomy" id="398843"/>
    <lineage>
        <taxon>Bacteria</taxon>
        <taxon>Bacillati</taxon>
        <taxon>Actinomycetota</taxon>
        <taxon>Actinomycetes</taxon>
        <taxon>Mycobacteriales</taxon>
        <taxon>Nocardiaceae</taxon>
        <taxon>Rhodococcoides</taxon>
    </lineage>
</organism>
<feature type="transmembrane region" description="Helical" evidence="1">
    <location>
        <begin position="89"/>
        <end position="108"/>
    </location>
</feature>
<keyword evidence="1" id="KW-0812">Transmembrane</keyword>
<keyword evidence="3" id="KW-1185">Reference proteome</keyword>
<evidence type="ECO:0000256" key="1">
    <source>
        <dbReference type="SAM" id="Phobius"/>
    </source>
</evidence>
<dbReference type="RefSeq" id="WP_068425107.1">
    <property type="nucleotide sequence ID" value="NZ_LVHI01000012.1"/>
</dbReference>